<keyword evidence="2" id="KW-1185">Reference proteome</keyword>
<dbReference type="EMBL" id="NBIV01000033">
    <property type="protein sequence ID" value="PXF46792.1"/>
    <property type="molecule type" value="Genomic_DNA"/>
</dbReference>
<gene>
    <name evidence="1" type="ORF">BWQ96_03483</name>
</gene>
<dbReference type="OrthoDB" id="10572461at2759"/>
<sequence length="95" mass="10674">MISGLSSIFARGNIQGSYEVYGYKNWLYCLVNRGGKKILLRMFDVDGTLRPEKLRTNAYAPIPVGKDTAFLGNILGIEKLAKLDGTFDLSRVEWE</sequence>
<evidence type="ECO:0000313" key="2">
    <source>
        <dbReference type="Proteomes" id="UP000247409"/>
    </source>
</evidence>
<name>A0A2V3IXC6_9FLOR</name>
<dbReference type="AlphaFoldDB" id="A0A2V3IXC6"/>
<reference evidence="1 2" key="1">
    <citation type="journal article" date="2018" name="Mol. Biol. Evol.">
        <title>Analysis of the draft genome of the red seaweed Gracilariopsis chorda provides insights into genome size evolution in Rhodophyta.</title>
        <authorList>
            <person name="Lee J."/>
            <person name="Yang E.C."/>
            <person name="Graf L."/>
            <person name="Yang J.H."/>
            <person name="Qiu H."/>
            <person name="Zel Zion U."/>
            <person name="Chan C.X."/>
            <person name="Stephens T.G."/>
            <person name="Weber A.P.M."/>
            <person name="Boo G.H."/>
            <person name="Boo S.M."/>
            <person name="Kim K.M."/>
            <person name="Shin Y."/>
            <person name="Jung M."/>
            <person name="Lee S.J."/>
            <person name="Yim H.S."/>
            <person name="Lee J.H."/>
            <person name="Bhattacharya D."/>
            <person name="Yoon H.S."/>
        </authorList>
    </citation>
    <scope>NUCLEOTIDE SEQUENCE [LARGE SCALE GENOMIC DNA]</scope>
    <source>
        <strain evidence="1 2">SKKU-2015</strain>
        <tissue evidence="1">Whole body</tissue>
    </source>
</reference>
<organism evidence="1 2">
    <name type="scientific">Gracilariopsis chorda</name>
    <dbReference type="NCBI Taxonomy" id="448386"/>
    <lineage>
        <taxon>Eukaryota</taxon>
        <taxon>Rhodophyta</taxon>
        <taxon>Florideophyceae</taxon>
        <taxon>Rhodymeniophycidae</taxon>
        <taxon>Gracilariales</taxon>
        <taxon>Gracilariaceae</taxon>
        <taxon>Gracilariopsis</taxon>
    </lineage>
</organism>
<evidence type="ECO:0000313" key="1">
    <source>
        <dbReference type="EMBL" id="PXF46792.1"/>
    </source>
</evidence>
<accession>A0A2V3IXC6</accession>
<comment type="caution">
    <text evidence="1">The sequence shown here is derived from an EMBL/GenBank/DDBJ whole genome shotgun (WGS) entry which is preliminary data.</text>
</comment>
<protein>
    <submittedName>
        <fullName evidence="1">Uncharacterized protein</fullName>
    </submittedName>
</protein>
<dbReference type="Proteomes" id="UP000247409">
    <property type="component" value="Unassembled WGS sequence"/>
</dbReference>
<proteinExistence type="predicted"/>